<protein>
    <submittedName>
        <fullName evidence="2">Uncharacterized protein</fullName>
    </submittedName>
</protein>
<dbReference type="Proteomes" id="UP000199501">
    <property type="component" value="Unassembled WGS sequence"/>
</dbReference>
<accession>A0A1G6VWF9</accession>
<evidence type="ECO:0000256" key="1">
    <source>
        <dbReference type="SAM" id="MobiDB-lite"/>
    </source>
</evidence>
<sequence>MTITSRREGVAATRPRNTESNFYYPGFRVLNAQPSTLMLNMVNILAADHQAAHAHRVTGPETRAWSCSCFGGERTGNHQARHSTEPSRYHPIAGLPTVNLCRRWVRPWVDVDARDAQPVSGDAALHHRPHTGAASRDRCCRSRHRSTSVRPGSGWFSEREGPGVEAAIGRRERCGRLHWPRGHRGGSATPRSVAAICSVVGPRRLARGPAGRRRGSPRPVEVLRISRGEGQCGGSPWAPDGELA</sequence>
<keyword evidence="3" id="KW-1185">Reference proteome</keyword>
<name>A0A1G6VWF9_9PSEU</name>
<dbReference type="AlphaFoldDB" id="A0A1G6VWF9"/>
<evidence type="ECO:0000313" key="2">
    <source>
        <dbReference type="EMBL" id="SDD57145.1"/>
    </source>
</evidence>
<gene>
    <name evidence="2" type="ORF">SAMN05216174_11399</name>
</gene>
<organism evidence="2 3">
    <name type="scientific">Actinokineospora iranica</name>
    <dbReference type="NCBI Taxonomy" id="1271860"/>
    <lineage>
        <taxon>Bacteria</taxon>
        <taxon>Bacillati</taxon>
        <taxon>Actinomycetota</taxon>
        <taxon>Actinomycetes</taxon>
        <taxon>Pseudonocardiales</taxon>
        <taxon>Pseudonocardiaceae</taxon>
        <taxon>Actinokineospora</taxon>
    </lineage>
</organism>
<evidence type="ECO:0000313" key="3">
    <source>
        <dbReference type="Proteomes" id="UP000199501"/>
    </source>
</evidence>
<proteinExistence type="predicted"/>
<reference evidence="3" key="1">
    <citation type="submission" date="2016-10" db="EMBL/GenBank/DDBJ databases">
        <authorList>
            <person name="Varghese N."/>
            <person name="Submissions S."/>
        </authorList>
    </citation>
    <scope>NUCLEOTIDE SEQUENCE [LARGE SCALE GENOMIC DNA]</scope>
    <source>
        <strain evidence="3">IBRC-M 10403</strain>
    </source>
</reference>
<feature type="region of interest" description="Disordered" evidence="1">
    <location>
        <begin position="122"/>
        <end position="161"/>
    </location>
</feature>
<dbReference type="EMBL" id="FMZZ01000013">
    <property type="protein sequence ID" value="SDD57145.1"/>
    <property type="molecule type" value="Genomic_DNA"/>
</dbReference>